<proteinExistence type="predicted"/>
<dbReference type="Proteomes" id="UP000683360">
    <property type="component" value="Unassembled WGS sequence"/>
</dbReference>
<reference evidence="4" key="1">
    <citation type="submission" date="2021-03" db="EMBL/GenBank/DDBJ databases">
        <authorList>
            <person name="Bekaert M."/>
        </authorList>
    </citation>
    <scope>NUCLEOTIDE SEQUENCE</scope>
</reference>
<evidence type="ECO:0000256" key="1">
    <source>
        <dbReference type="SAM" id="MobiDB-lite"/>
    </source>
</evidence>
<name>A0A8S3THH7_MYTED</name>
<protein>
    <submittedName>
        <fullName evidence="4">Uncharacterized protein</fullName>
    </submittedName>
</protein>
<comment type="caution">
    <text evidence="4">The sequence shown here is derived from an EMBL/GenBank/DDBJ whole genome shotgun (WGS) entry which is preliminary data.</text>
</comment>
<dbReference type="EMBL" id="CAJPWZ010002196">
    <property type="protein sequence ID" value="CAG2232995.1"/>
    <property type="molecule type" value="Genomic_DNA"/>
</dbReference>
<feature type="signal peptide" evidence="3">
    <location>
        <begin position="1"/>
        <end position="19"/>
    </location>
</feature>
<sequence>MKIFLLILVVNLQILYVTTNPCTNGELIEGAALKCTAQQLIGLLQAKSLEEKCGIVLDKVRPCIVEAISTDHNRTCKAREIHELIVNFRDVIVEHLKFDVIQCMFTSNELSDFESVMYYLEVSCESQFESFIEYSNCGNLCRLGSCMSDAVTAQNKTCSLIEFQNSIMSNRNAWTAEMGTSEVDICCSDDVNSASLPFISVSLNLLSLFVMCFSIIRWWFSIIRRKPPSYNRKAPSYNRKPPSYNRKAPSYNRKAPSYNRKPPSYNRKPPSYNRKPPSYNKKAIKKTHKTAMANIFMMNHDPCVRVMILLLVLTVLPVCIYGDICTDSKKLEEIATSCATKDILSFYQSTTNEEKCGYLLNNVQKCVFDTVNTTYDKVCSAKEQHQMIVDFKDEVQQFLQFDINLCIPPRSCSNIQSILYYLPVICESVYHQYVQTGNCSVYLDDLNCYEGNINTTESCDISIMNNIIKSNMEMWTGSTQQQADCPAEVDKCMGFRESFLDCAIVQGCENEACPENMYCCSTEKCGNMCLCKRDPEGCNLFCHNGYILGANGCPECACREKSRNEDIRRRGYYR</sequence>
<evidence type="ECO:0000313" key="5">
    <source>
        <dbReference type="Proteomes" id="UP000683360"/>
    </source>
</evidence>
<evidence type="ECO:0000256" key="3">
    <source>
        <dbReference type="SAM" id="SignalP"/>
    </source>
</evidence>
<organism evidence="4 5">
    <name type="scientific">Mytilus edulis</name>
    <name type="common">Blue mussel</name>
    <dbReference type="NCBI Taxonomy" id="6550"/>
    <lineage>
        <taxon>Eukaryota</taxon>
        <taxon>Metazoa</taxon>
        <taxon>Spiralia</taxon>
        <taxon>Lophotrochozoa</taxon>
        <taxon>Mollusca</taxon>
        <taxon>Bivalvia</taxon>
        <taxon>Autobranchia</taxon>
        <taxon>Pteriomorphia</taxon>
        <taxon>Mytilida</taxon>
        <taxon>Mytiloidea</taxon>
        <taxon>Mytilidae</taxon>
        <taxon>Mytilinae</taxon>
        <taxon>Mytilus</taxon>
    </lineage>
</organism>
<dbReference type="AlphaFoldDB" id="A0A8S3THH7"/>
<keyword evidence="2" id="KW-0472">Membrane</keyword>
<feature type="transmembrane region" description="Helical" evidence="2">
    <location>
        <begin position="306"/>
        <end position="324"/>
    </location>
</feature>
<feature type="transmembrane region" description="Helical" evidence="2">
    <location>
        <begin position="196"/>
        <end position="220"/>
    </location>
</feature>
<feature type="chain" id="PRO_5035816757" evidence="3">
    <location>
        <begin position="20"/>
        <end position="574"/>
    </location>
</feature>
<keyword evidence="2" id="KW-0812">Transmembrane</keyword>
<dbReference type="OrthoDB" id="6070582at2759"/>
<keyword evidence="2" id="KW-1133">Transmembrane helix</keyword>
<keyword evidence="3" id="KW-0732">Signal</keyword>
<gene>
    <name evidence="4" type="ORF">MEDL_45698</name>
</gene>
<evidence type="ECO:0000313" key="4">
    <source>
        <dbReference type="EMBL" id="CAG2232995.1"/>
    </source>
</evidence>
<feature type="region of interest" description="Disordered" evidence="1">
    <location>
        <begin position="231"/>
        <end position="279"/>
    </location>
</feature>
<keyword evidence="5" id="KW-1185">Reference proteome</keyword>
<evidence type="ECO:0000256" key="2">
    <source>
        <dbReference type="SAM" id="Phobius"/>
    </source>
</evidence>
<accession>A0A8S3THH7</accession>